<sequence length="490" mass="55144">MAKYAEAEHIKMYKVPTKIRIDEHTEKIIETTDGNVVLQFPVLTGDKLREIGKEILKAQERYLSTLTVQTIVTVIDQAVQKWLDPEYPFRQLAEKLLPEITGYSKEMIRISLKRYMRTFRKKELLRFLDEEFDQVAMLDEFRPRKSGGLSRAFGPRLIFHIFSGNVPGVQLWSLIMGLLVKSAALGKTSSTEPLMAVLFSKTLAEIDPLLAEALAILPWKGGTASLETEAIELAEAVIVYGSNQTVERIKPKVPQTKRLLAYGHKISFAMIGKEALTPDRYYDVVHRLAEDIAMYDQQSCLSPQTIVVEKGGAITPKQFAQMLAAELQRFDLKWPRAELTDEEALAIHSVRHHYELEALNGQQCSVVYASSKDTAWTVIYHSDAAFNGSPLNRTVHICATIQLEAVMDILKPYPSYLQSCGLAVHPNRLLQLAALLGSHGVDRVTAIGEMNRAQAGWHHDGGLNLLQLVRFIDIESSAEWDAERYDPDVE</sequence>
<proteinExistence type="inferred from homology"/>
<comment type="catalytic activity">
    <reaction evidence="2">
        <text>a long-chain fatty aldehyde + NADP(+) + CoA = a long-chain fatty acyl-CoA + NADPH + H(+)</text>
        <dbReference type="Rhea" id="RHEA:15437"/>
        <dbReference type="ChEBI" id="CHEBI:15378"/>
        <dbReference type="ChEBI" id="CHEBI:17176"/>
        <dbReference type="ChEBI" id="CHEBI:57287"/>
        <dbReference type="ChEBI" id="CHEBI:57783"/>
        <dbReference type="ChEBI" id="CHEBI:58349"/>
        <dbReference type="ChEBI" id="CHEBI:83139"/>
        <dbReference type="EC" id="1.2.1.50"/>
    </reaction>
</comment>
<dbReference type="AlphaFoldDB" id="A0A8J2YF45"/>
<protein>
    <recommendedName>
        <fullName evidence="2">Acyl-CoA reductase</fullName>
        <ecNumber evidence="2">1.2.1.50</ecNumber>
    </recommendedName>
</protein>
<dbReference type="Pfam" id="PF05893">
    <property type="entry name" value="LuxC"/>
    <property type="match status" value="1"/>
</dbReference>
<keyword evidence="1 2" id="KW-0521">NADP</keyword>
<dbReference type="PIRSF" id="PIRSF009414">
    <property type="entry name" value="LuxC"/>
    <property type="match status" value="1"/>
</dbReference>
<dbReference type="EC" id="1.2.1.50" evidence="2"/>
<comment type="similarity">
    <text evidence="2">Belongs to the LuxC family.</text>
</comment>
<evidence type="ECO:0000256" key="1">
    <source>
        <dbReference type="ARBA" id="ARBA00022857"/>
    </source>
</evidence>
<gene>
    <name evidence="3" type="ORF">GCM10011391_18910</name>
</gene>
<dbReference type="GO" id="GO:0050062">
    <property type="term" value="F:long-chain-fatty-acyl-CoA reductase activity"/>
    <property type="evidence" value="ECO:0007669"/>
    <property type="project" value="UniProtKB-EC"/>
</dbReference>
<dbReference type="EMBL" id="BMIR01000007">
    <property type="protein sequence ID" value="GGE40350.1"/>
    <property type="molecule type" value="Genomic_DNA"/>
</dbReference>
<evidence type="ECO:0000313" key="4">
    <source>
        <dbReference type="Proteomes" id="UP000628775"/>
    </source>
</evidence>
<dbReference type="InterPro" id="IPR008670">
    <property type="entry name" value="CoA_reduct_LuxC"/>
</dbReference>
<dbReference type="InterPro" id="IPR016161">
    <property type="entry name" value="Ald_DH/histidinol_DH"/>
</dbReference>
<name>A0A8J2YF45_9BACL</name>
<dbReference type="GO" id="GO:0003995">
    <property type="term" value="F:acyl-CoA dehydrogenase activity"/>
    <property type="evidence" value="ECO:0007669"/>
    <property type="project" value="InterPro"/>
</dbReference>
<evidence type="ECO:0000313" key="3">
    <source>
        <dbReference type="EMBL" id="GGE40350.1"/>
    </source>
</evidence>
<keyword evidence="2" id="KW-0560">Oxidoreductase</keyword>
<reference evidence="3" key="2">
    <citation type="submission" date="2020-09" db="EMBL/GenBank/DDBJ databases">
        <authorList>
            <person name="Sun Q."/>
            <person name="Zhou Y."/>
        </authorList>
    </citation>
    <scope>NUCLEOTIDE SEQUENCE</scope>
    <source>
        <strain evidence="3">CGMCC 1.15371</strain>
    </source>
</reference>
<reference evidence="3" key="1">
    <citation type="journal article" date="2014" name="Int. J. Syst. Evol. Microbiol.">
        <title>Complete genome sequence of Corynebacterium casei LMG S-19264T (=DSM 44701T), isolated from a smear-ripened cheese.</title>
        <authorList>
            <consortium name="US DOE Joint Genome Institute (JGI-PGF)"/>
            <person name="Walter F."/>
            <person name="Albersmeier A."/>
            <person name="Kalinowski J."/>
            <person name="Ruckert C."/>
        </authorList>
    </citation>
    <scope>NUCLEOTIDE SEQUENCE</scope>
    <source>
        <strain evidence="3">CGMCC 1.15371</strain>
    </source>
</reference>
<dbReference type="CDD" id="cd07080">
    <property type="entry name" value="ALDH_Acyl-CoA-Red_LuxC"/>
    <property type="match status" value="1"/>
</dbReference>
<organism evidence="3 4">
    <name type="scientific">Pullulanibacillus camelliae</name>
    <dbReference type="NCBI Taxonomy" id="1707096"/>
    <lineage>
        <taxon>Bacteria</taxon>
        <taxon>Bacillati</taxon>
        <taxon>Bacillota</taxon>
        <taxon>Bacilli</taxon>
        <taxon>Bacillales</taxon>
        <taxon>Sporolactobacillaceae</taxon>
        <taxon>Pullulanibacillus</taxon>
    </lineage>
</organism>
<dbReference type="GO" id="GO:0008218">
    <property type="term" value="P:bioluminescence"/>
    <property type="evidence" value="ECO:0007669"/>
    <property type="project" value="InterPro"/>
</dbReference>
<comment type="caution">
    <text evidence="3">The sequence shown here is derived from an EMBL/GenBank/DDBJ whole genome shotgun (WGS) entry which is preliminary data.</text>
</comment>
<keyword evidence="4" id="KW-1185">Reference proteome</keyword>
<dbReference type="SUPFAM" id="SSF53720">
    <property type="entry name" value="ALDH-like"/>
    <property type="match status" value="1"/>
</dbReference>
<dbReference type="RefSeq" id="WP_229672481.1">
    <property type="nucleotide sequence ID" value="NZ_BMIR01000007.1"/>
</dbReference>
<evidence type="ECO:0000256" key="2">
    <source>
        <dbReference type="PIRNR" id="PIRNR009414"/>
    </source>
</evidence>
<accession>A0A8J2YF45</accession>
<dbReference type="Proteomes" id="UP000628775">
    <property type="component" value="Unassembled WGS sequence"/>
</dbReference>